<dbReference type="GO" id="GO:0016491">
    <property type="term" value="F:oxidoreductase activity"/>
    <property type="evidence" value="ECO:0007669"/>
    <property type="project" value="InterPro"/>
</dbReference>
<evidence type="ECO:0000313" key="4">
    <source>
        <dbReference type="Proteomes" id="UP000326979"/>
    </source>
</evidence>
<sequence length="402" mass="43368">MTAHHPSRESSERVVDLEATRRRNGGQGDDLVAMLTAGDPLADAVIAELDIVGPRARQALDAGLRHGLARLDERPPEAVAALLNQVESPPPGVDPLLPHRGDVVSLSVPPMWFGLCSITSALTHIHSSPAVARLLLRTGRPADMATHRLVETGVWARQIIRPGGLLRGEPGHVATVQVRLGHARMRARSLQDWDTGVRGLPVGQLDMARTWLGFTVVAFQALAAVGIDTTPDEERSLYRYWAHVAHLLGLDERLWKDVTDHARARRLQSRLDTMTPAPDENVTELTATMVDAQARAMASAPGAVLSEEQLRALIHSVLRRAFGENTADRLGIPLPTATGLMPLIGKLNREARYWQTFSPASAGEARRRALTGPGPELIGAVLPSTTANRWPARADASGVPAA</sequence>
<feature type="domain" description="ER-bound oxygenase mpaB/mpaB'/Rubber oxygenase catalytic" evidence="2">
    <location>
        <begin position="130"/>
        <end position="338"/>
    </location>
</feature>
<evidence type="ECO:0000256" key="1">
    <source>
        <dbReference type="SAM" id="MobiDB-lite"/>
    </source>
</evidence>
<gene>
    <name evidence="3" type="ORF">FNH04_29445</name>
</gene>
<reference evidence="3 4" key="1">
    <citation type="submission" date="2019-07" db="EMBL/GenBank/DDBJ databases">
        <title>New species of Amycolatopsis and Streptomyces.</title>
        <authorList>
            <person name="Duangmal K."/>
            <person name="Teo W.F.A."/>
            <person name="Lipun K."/>
        </authorList>
    </citation>
    <scope>NUCLEOTIDE SEQUENCE [LARGE SCALE GENOMIC DNA]</scope>
    <source>
        <strain evidence="3 4">TISTR 2346</strain>
    </source>
</reference>
<evidence type="ECO:0000259" key="2">
    <source>
        <dbReference type="Pfam" id="PF09995"/>
    </source>
</evidence>
<keyword evidence="4" id="KW-1185">Reference proteome</keyword>
<dbReference type="RefSeq" id="WP_152788817.1">
    <property type="nucleotide sequence ID" value="NZ_BAABEQ010000040.1"/>
</dbReference>
<dbReference type="Pfam" id="PF09995">
    <property type="entry name" value="MPAB_Lcp_cat"/>
    <property type="match status" value="1"/>
</dbReference>
<dbReference type="AlphaFoldDB" id="A0A5N8WAQ3"/>
<dbReference type="EMBL" id="VJZE01000266">
    <property type="protein sequence ID" value="MPY43876.1"/>
    <property type="molecule type" value="Genomic_DNA"/>
</dbReference>
<name>A0A5N8WAQ3_9ACTN</name>
<organism evidence="3 4">
    <name type="scientific">Streptomyces phyllanthi</name>
    <dbReference type="NCBI Taxonomy" id="1803180"/>
    <lineage>
        <taxon>Bacteria</taxon>
        <taxon>Bacillati</taxon>
        <taxon>Actinomycetota</taxon>
        <taxon>Actinomycetes</taxon>
        <taxon>Kitasatosporales</taxon>
        <taxon>Streptomycetaceae</taxon>
        <taxon>Streptomyces</taxon>
    </lineage>
</organism>
<dbReference type="InterPro" id="IPR037473">
    <property type="entry name" value="Lcp-like"/>
</dbReference>
<feature type="compositionally biased region" description="Basic and acidic residues" evidence="1">
    <location>
        <begin position="1"/>
        <end position="21"/>
    </location>
</feature>
<comment type="caution">
    <text evidence="3">The sequence shown here is derived from an EMBL/GenBank/DDBJ whole genome shotgun (WGS) entry which is preliminary data.</text>
</comment>
<dbReference type="OrthoDB" id="7614910at2"/>
<dbReference type="PANTHER" id="PTHR37539:SF1">
    <property type="entry name" value="ER-BOUND OXYGENASE MPAB_MPAB'_RUBBER OXYGENASE CATALYTIC DOMAIN-CONTAINING PROTEIN"/>
    <property type="match status" value="1"/>
</dbReference>
<proteinExistence type="predicted"/>
<dbReference type="Proteomes" id="UP000326979">
    <property type="component" value="Unassembled WGS sequence"/>
</dbReference>
<evidence type="ECO:0000313" key="3">
    <source>
        <dbReference type="EMBL" id="MPY43876.1"/>
    </source>
</evidence>
<dbReference type="InterPro" id="IPR018713">
    <property type="entry name" value="MPAB/Lcp_cat_dom"/>
</dbReference>
<protein>
    <submittedName>
        <fullName evidence="3">DUF2236 domain-containing protein</fullName>
    </submittedName>
</protein>
<accession>A0A5N8WAQ3</accession>
<feature type="region of interest" description="Disordered" evidence="1">
    <location>
        <begin position="1"/>
        <end position="30"/>
    </location>
</feature>
<dbReference type="PANTHER" id="PTHR37539">
    <property type="entry name" value="SECRETED PROTEIN-RELATED"/>
    <property type="match status" value="1"/>
</dbReference>